<dbReference type="EMBL" id="ADFV01126690">
    <property type="status" value="NOT_ANNOTATED_CDS"/>
    <property type="molecule type" value="Genomic_DNA"/>
</dbReference>
<dbReference type="InterPro" id="IPR012461">
    <property type="entry name" value="SACK1"/>
</dbReference>
<reference evidence="4" key="2">
    <citation type="submission" date="2025-08" db="UniProtKB">
        <authorList>
            <consortium name="Ensembl"/>
        </authorList>
    </citation>
    <scope>IDENTIFICATION</scope>
</reference>
<dbReference type="STRING" id="61853.ENSNLEP00000002565"/>
<reference evidence="4 5" key="1">
    <citation type="submission" date="2012-10" db="EMBL/GenBank/DDBJ databases">
        <authorList>
            <consortium name="Gibbon Genome Sequencing Consortium"/>
        </authorList>
    </citation>
    <scope>NUCLEOTIDE SEQUENCE [LARGE SCALE GENOMIC DNA]</scope>
</reference>
<protein>
    <recommendedName>
        <fullName evidence="3">Scaffolding anchor of CK1 domain-containing protein</fullName>
    </recommendedName>
</protein>
<evidence type="ECO:0000256" key="1">
    <source>
        <dbReference type="ARBA" id="ARBA00006937"/>
    </source>
</evidence>
<sequence length="747" mass="80314">MARRSQSSSQGDNPLAPGYLPPHYKEYYRLALDALAEGGSEAYSRFLATEGAPDFLCPEELEHVSRHLRPPQYVTREPPEGSLLDVDMDGSSGTYWPVNSDQAVPELDLGWPLTFGFQGTEVTTLVQPPPPDSPSIKDEARRMIRSAQQVVAVVMDMFTDVDLLSEVLEAAARRVPVYILLDEMNAQHFLDMADKCRVNLQHVDVRPCQGDVLYRCARGVPSPPSLGPPPCSPAPPFHTRALLPRSPCPVHPCTAYPGPGPCRPHNPASSPKVQLLHKEQTVSETLGPGGEAVRSAASTKVAELLEKYKGPARDPGGGAGAITVASHSKAVVSQAWREEVAAPGGVGGERRSLESCLLDLRDSFAQQLHQEAERQPGAASLTAAQLLDTLGRSGSDRLPSRFLSAQGHSTSPQGLDSPLPLEGPGAHQVLHNEPKGSPTSAYPERKGSPTPGFSTRRGSPTTGFIEQKGSPTSAYPERRGSPVPPVPEQRKSSPVPPVPERRGSLTLTFSGESPKAGPAEEGPSGPMEVLRKSSLRLRQLLSPKGERRMEDEGGFPVPQENGQPESPRRLSLGRGDSTEAATEERSQRARLSSATANALYSSNLRDDTKAILEQISAHGQKHRAVPAPSPGPTHSSPELGRPPAAGVLAPDMSDKDKCSAIFRSDSLGTQGRLSRTLPASAEERDRLLRRMESMRKEKRVYSRFEVFCKKEEASGPGAGEGPAEEGTRDSKVGKFVPKILGTFKGKK</sequence>
<dbReference type="InterPro" id="IPR050944">
    <property type="entry name" value="FAM83"/>
</dbReference>
<dbReference type="GO" id="GO:1990254">
    <property type="term" value="F:keratin filament binding"/>
    <property type="evidence" value="ECO:0007669"/>
    <property type="project" value="TreeGrafter"/>
</dbReference>
<dbReference type="FunCoup" id="G1QNP9">
    <property type="interactions" value="1146"/>
</dbReference>
<dbReference type="Ensembl" id="ENSNLET00000002701.2">
    <property type="protein sequence ID" value="ENSNLEP00000002565.2"/>
    <property type="gene ID" value="ENSNLEG00000002142.2"/>
</dbReference>
<dbReference type="PANTHER" id="PTHR16181:SF29">
    <property type="entry name" value="PROTEIN FAM83A-RELATED"/>
    <property type="match status" value="1"/>
</dbReference>
<reference evidence="4" key="3">
    <citation type="submission" date="2025-09" db="UniProtKB">
        <authorList>
            <consortium name="Ensembl"/>
        </authorList>
    </citation>
    <scope>IDENTIFICATION</scope>
</reference>
<evidence type="ECO:0000259" key="3">
    <source>
        <dbReference type="Pfam" id="PF07894"/>
    </source>
</evidence>
<dbReference type="Pfam" id="PF07894">
    <property type="entry name" value="SACK1"/>
    <property type="match status" value="1"/>
</dbReference>
<dbReference type="Gene3D" id="3.30.870.10">
    <property type="entry name" value="Endonuclease Chain A"/>
    <property type="match status" value="1"/>
</dbReference>
<dbReference type="HOGENOM" id="CLU_044670_0_0_1"/>
<dbReference type="GeneTree" id="ENSGT00940000159342"/>
<keyword evidence="5" id="KW-1185">Reference proteome</keyword>
<evidence type="ECO:0000256" key="2">
    <source>
        <dbReference type="SAM" id="MobiDB-lite"/>
    </source>
</evidence>
<dbReference type="GO" id="GO:0007165">
    <property type="term" value="P:signal transduction"/>
    <property type="evidence" value="ECO:0007669"/>
    <property type="project" value="TreeGrafter"/>
</dbReference>
<name>G1QNP9_NOMLE</name>
<comment type="similarity">
    <text evidence="1">Belongs to the FAM83 family.</text>
</comment>
<dbReference type="PANTHER" id="PTHR16181">
    <property type="entry name" value="PROTEIN FAM83A-RELATED"/>
    <property type="match status" value="1"/>
</dbReference>
<dbReference type="SUPFAM" id="SSF56024">
    <property type="entry name" value="Phospholipase D/nuclease"/>
    <property type="match status" value="1"/>
</dbReference>
<feature type="region of interest" description="Disordered" evidence="2">
    <location>
        <begin position="392"/>
        <end position="652"/>
    </location>
</feature>
<evidence type="ECO:0000313" key="5">
    <source>
        <dbReference type="Proteomes" id="UP000001073"/>
    </source>
</evidence>
<organism evidence="4 5">
    <name type="scientific">Nomascus leucogenys</name>
    <name type="common">Northern white-cheeked gibbon</name>
    <name type="synonym">Hylobates leucogenys</name>
    <dbReference type="NCBI Taxonomy" id="61853"/>
    <lineage>
        <taxon>Eukaryota</taxon>
        <taxon>Metazoa</taxon>
        <taxon>Chordata</taxon>
        <taxon>Craniata</taxon>
        <taxon>Vertebrata</taxon>
        <taxon>Euteleostomi</taxon>
        <taxon>Mammalia</taxon>
        <taxon>Eutheria</taxon>
        <taxon>Euarchontoglires</taxon>
        <taxon>Primates</taxon>
        <taxon>Haplorrhini</taxon>
        <taxon>Catarrhini</taxon>
        <taxon>Hylobatidae</taxon>
        <taxon>Nomascus</taxon>
    </lineage>
</organism>
<dbReference type="GO" id="GO:0044380">
    <property type="term" value="P:protein localization to cytoskeleton"/>
    <property type="evidence" value="ECO:0007669"/>
    <property type="project" value="TreeGrafter"/>
</dbReference>
<dbReference type="OMA" id="WREETAX"/>
<gene>
    <name evidence="4" type="primary">LOC100606421</name>
</gene>
<dbReference type="AlphaFoldDB" id="G1QNP9"/>
<accession>G1QNP9</accession>
<dbReference type="eggNOG" id="ENOG502QW7K">
    <property type="taxonomic scope" value="Eukaryota"/>
</dbReference>
<dbReference type="GO" id="GO:0030335">
    <property type="term" value="P:positive regulation of cell migration"/>
    <property type="evidence" value="ECO:0007669"/>
    <property type="project" value="TreeGrafter"/>
</dbReference>
<dbReference type="Proteomes" id="UP000001073">
    <property type="component" value="Chromosome 16"/>
</dbReference>
<feature type="compositionally biased region" description="Polar residues" evidence="2">
    <location>
        <begin position="589"/>
        <end position="603"/>
    </location>
</feature>
<dbReference type="GO" id="GO:0045095">
    <property type="term" value="C:keratin filament"/>
    <property type="evidence" value="ECO:0007669"/>
    <property type="project" value="TreeGrafter"/>
</dbReference>
<dbReference type="GO" id="GO:0019901">
    <property type="term" value="F:protein kinase binding"/>
    <property type="evidence" value="ECO:0007669"/>
    <property type="project" value="TreeGrafter"/>
</dbReference>
<proteinExistence type="inferred from homology"/>
<dbReference type="EMBL" id="ADFV01126689">
    <property type="status" value="NOT_ANNOTATED_CDS"/>
    <property type="molecule type" value="Genomic_DNA"/>
</dbReference>
<dbReference type="InParanoid" id="G1QNP9"/>
<feature type="domain" description="Scaffolding anchor of CK1" evidence="3">
    <location>
        <begin position="14"/>
        <end position="214"/>
    </location>
</feature>
<evidence type="ECO:0000313" key="4">
    <source>
        <dbReference type="Ensembl" id="ENSNLEP00000002565.2"/>
    </source>
</evidence>
<feature type="region of interest" description="Disordered" evidence="2">
    <location>
        <begin position="711"/>
        <end position="732"/>
    </location>
</feature>
<dbReference type="GO" id="GO:0045104">
    <property type="term" value="P:intermediate filament cytoskeleton organization"/>
    <property type="evidence" value="ECO:0007669"/>
    <property type="project" value="TreeGrafter"/>
</dbReference>
<feature type="compositionally biased region" description="Polar residues" evidence="2">
    <location>
        <begin position="451"/>
        <end position="473"/>
    </location>
</feature>